<dbReference type="SUPFAM" id="SSF49785">
    <property type="entry name" value="Galactose-binding domain-like"/>
    <property type="match status" value="1"/>
</dbReference>
<feature type="domain" description="Sialate O-acetylesterase" evidence="2">
    <location>
        <begin position="85"/>
        <end position="190"/>
    </location>
</feature>
<dbReference type="GO" id="GO:0005975">
    <property type="term" value="P:carbohydrate metabolic process"/>
    <property type="evidence" value="ECO:0007669"/>
    <property type="project" value="InterPro"/>
</dbReference>
<keyword evidence="1" id="KW-0378">Hydrolase</keyword>
<dbReference type="InterPro" id="IPR005181">
    <property type="entry name" value="SASA"/>
</dbReference>
<evidence type="ECO:0000259" key="2">
    <source>
        <dbReference type="Pfam" id="PF03629"/>
    </source>
</evidence>
<dbReference type="AlphaFoldDB" id="D9TJ45"/>
<evidence type="ECO:0000313" key="4">
    <source>
        <dbReference type="Proteomes" id="UP000000347"/>
    </source>
</evidence>
<feature type="domain" description="Sialate O-acetylesterase" evidence="2">
    <location>
        <begin position="408"/>
        <end position="512"/>
    </location>
</feature>
<dbReference type="InterPro" id="IPR008979">
    <property type="entry name" value="Galactose-bd-like_sf"/>
</dbReference>
<dbReference type="KEGG" id="cob:COB47_0714"/>
<dbReference type="Proteomes" id="UP000000347">
    <property type="component" value="Chromosome"/>
</dbReference>
<evidence type="ECO:0000313" key="3">
    <source>
        <dbReference type="EMBL" id="ADL42027.1"/>
    </source>
</evidence>
<name>D9TJ45_CALOO</name>
<proteinExistence type="predicted"/>
<gene>
    <name evidence="3" type="ordered locus">COB47_0714</name>
</gene>
<dbReference type="HOGENOM" id="CLU_015150_2_0_9"/>
<dbReference type="GO" id="GO:0004553">
    <property type="term" value="F:hydrolase activity, hydrolyzing O-glycosyl compounds"/>
    <property type="evidence" value="ECO:0007669"/>
    <property type="project" value="InterPro"/>
</dbReference>
<dbReference type="PANTHER" id="PTHR22901:SF0">
    <property type="entry name" value="SIALATE O-ACETYLESTERASE"/>
    <property type="match status" value="1"/>
</dbReference>
<dbReference type="SUPFAM" id="SSF52266">
    <property type="entry name" value="SGNH hydrolase"/>
    <property type="match status" value="1"/>
</dbReference>
<accession>D9TJ45</accession>
<dbReference type="Gene3D" id="2.60.120.260">
    <property type="entry name" value="Galactose-binding domain-like"/>
    <property type="match status" value="1"/>
</dbReference>
<organism evidence="3 4">
    <name type="scientific">Caldicellulosiruptor obsidiansis (strain ATCC BAA-2073 / JCM 16842 / OB47)</name>
    <dbReference type="NCBI Taxonomy" id="608506"/>
    <lineage>
        <taxon>Bacteria</taxon>
        <taxon>Bacillati</taxon>
        <taxon>Bacillota</taxon>
        <taxon>Bacillota incertae sedis</taxon>
        <taxon>Caldicellulosiruptorales</taxon>
        <taxon>Caldicellulosiruptoraceae</taxon>
        <taxon>Caldicellulosiruptor</taxon>
    </lineage>
</organism>
<evidence type="ECO:0000256" key="1">
    <source>
        <dbReference type="ARBA" id="ARBA00022801"/>
    </source>
</evidence>
<protein>
    <recommendedName>
        <fullName evidence="2">Sialate O-acetylesterase domain-containing protein</fullName>
    </recommendedName>
</protein>
<dbReference type="InterPro" id="IPR013783">
    <property type="entry name" value="Ig-like_fold"/>
</dbReference>
<dbReference type="PANTHER" id="PTHR22901">
    <property type="entry name" value="SIALATE O-ACETYLESTERASE"/>
    <property type="match status" value="1"/>
</dbReference>
<dbReference type="RefSeq" id="WP_013290030.1">
    <property type="nucleotide sequence ID" value="NC_014392.1"/>
</dbReference>
<dbReference type="InterPro" id="IPR036514">
    <property type="entry name" value="SGNH_hydro_sf"/>
</dbReference>
<dbReference type="InterPro" id="IPR039329">
    <property type="entry name" value="SIAE"/>
</dbReference>
<dbReference type="eggNOG" id="COG3250">
    <property type="taxonomic scope" value="Bacteria"/>
</dbReference>
<dbReference type="Gene3D" id="2.60.40.10">
    <property type="entry name" value="Immunoglobulins"/>
    <property type="match status" value="1"/>
</dbReference>
<dbReference type="EMBL" id="CP002164">
    <property type="protein sequence ID" value="ADL42027.1"/>
    <property type="molecule type" value="Genomic_DNA"/>
</dbReference>
<sequence>MALRLARLISDGMVLQRDQKIKIWGWALPEEKVTVHFLGKSYSTVANTDGKWEVTLPELQAGGPYFMVIETFQKSITINNILIGDVWVCSGQSNMVLPMERVKDIYEEEIANCDNPFIRQFTVPDRYDFKGPQEDLEEGSWEPVTKDTILRFSAVGYFFAKALFEKYHVPIGLIKACVGGTPIEAWLSEDALQQFPENLKILEQLKVDGYIESIKKKEEAEINAWYEKLNKEDKGMKKGEPAWFDPNYDDSDWQTVKLPASWKEMGLDSLKGVVWFRKKVTVPASMVGKPAKLYMGTIVDSDHTYINGTLVGSTSYRYPPRKYEVPAHLLKPGENVIAIRVISNDGNGEFVKGKPYKLFTEDYQISLEGEWKYRVGAVAEKPLPSMTFFEYKPAGLFNGMIAPLLKFSIKGVIWYQGESNTDNPKGYHKKFCALISDWRQKWGQGDFPFLYVQLANFMEAKSQPSESKWAELREQQRKTLAVPNTGMAVTIDLGEWNDLHPSNKKDVGERLALLARKIAYGEENLVASGPLYKSAKIEGNKVIIEFSEVGSGLIAKGGGELKHFAIAGSDKKFTWAKAVIEDNKVIVWNESISNPAYVRYAWADNPEGANLYNKEGLPASPFTTEEEI</sequence>
<dbReference type="OrthoDB" id="9795554at2"/>
<dbReference type="Gene3D" id="3.40.50.1110">
    <property type="entry name" value="SGNH hydrolase"/>
    <property type="match status" value="1"/>
</dbReference>
<dbReference type="STRING" id="608506.COB47_0714"/>
<dbReference type="Pfam" id="PF03629">
    <property type="entry name" value="SASA"/>
    <property type="match status" value="2"/>
</dbReference>
<dbReference type="GO" id="GO:0001681">
    <property type="term" value="F:sialate O-acetylesterase activity"/>
    <property type="evidence" value="ECO:0007669"/>
    <property type="project" value="InterPro"/>
</dbReference>
<keyword evidence="4" id="KW-1185">Reference proteome</keyword>
<reference evidence="3 4" key="1">
    <citation type="journal article" date="2010" name="J. Bacteriol.">
        <title>Complete genome sequence of the cellulolytic thermophile Caldicellulosiruptor obsidiansis OB47T.</title>
        <authorList>
            <person name="Elkins J.G."/>
            <person name="Lochner A."/>
            <person name="Hamilton-Brehm S.D."/>
            <person name="Davenport K.W."/>
            <person name="Podar M."/>
            <person name="Brown S.D."/>
            <person name="Land M.L."/>
            <person name="Hauser L.J."/>
            <person name="Klingeman D.M."/>
            <person name="Raman B."/>
            <person name="Goodwin L.A."/>
            <person name="Tapia R."/>
            <person name="Meincke L.J."/>
            <person name="Detter J.C."/>
            <person name="Bruce D.C."/>
            <person name="Han C.S."/>
            <person name="Palumbo A.V."/>
            <person name="Cottingham R.W."/>
            <person name="Keller M."/>
            <person name="Graham D.E."/>
        </authorList>
    </citation>
    <scope>NUCLEOTIDE SEQUENCE [LARGE SCALE GENOMIC DNA]</scope>
    <source>
        <strain evidence="4">ATCC BAA-2073 / strain OB47</strain>
    </source>
</reference>